<dbReference type="Pfam" id="PF00300">
    <property type="entry name" value="His_Phos_1"/>
    <property type="match status" value="1"/>
</dbReference>
<accession>L0DTM7</accession>
<dbReference type="KEGG" id="tni:TVNIR_1276"/>
<protein>
    <submittedName>
        <fullName evidence="1">Phosphohistidine phosphatase SixA</fullName>
    </submittedName>
</protein>
<dbReference type="PATRIC" id="fig|1255043.3.peg.1290"/>
<evidence type="ECO:0000313" key="2">
    <source>
        <dbReference type="Proteomes" id="UP000010809"/>
    </source>
</evidence>
<dbReference type="SMART" id="SM00855">
    <property type="entry name" value="PGAM"/>
    <property type="match status" value="1"/>
</dbReference>
<proteinExistence type="predicted"/>
<sequence>MSVRQLYKNTMKNRLEPGERLLILIRHAQAGDPETFLRDTGRPDRERPLTAEGIDRNRAAAGRLGRILNRVDHVWSSPYVRARQTAEGVAAVFGCPLEAFEDLVPPWDRERLAAWLEPRLRIGESAVLVGHEPDLSGLLGHWLCATHAVPVPMEKGSVCALRCRGAIKPGSVELLWKLPQSVLRKL</sequence>
<dbReference type="InterPro" id="IPR013078">
    <property type="entry name" value="His_Pase_superF_clade-1"/>
</dbReference>
<name>L0DTM7_THIND</name>
<gene>
    <name evidence="1" type="primary">sixA [C]</name>
    <name evidence="1" type="ordered locus">TVNIR_1276</name>
</gene>
<dbReference type="Proteomes" id="UP000010809">
    <property type="component" value="Chromosome"/>
</dbReference>
<dbReference type="CDD" id="cd07067">
    <property type="entry name" value="HP_PGM_like"/>
    <property type="match status" value="1"/>
</dbReference>
<dbReference type="STRING" id="1255043.TVNIR_1276"/>
<dbReference type="EMBL" id="CP003989">
    <property type="protein sequence ID" value="AGA32949.1"/>
    <property type="molecule type" value="Genomic_DNA"/>
</dbReference>
<evidence type="ECO:0000313" key="1">
    <source>
        <dbReference type="EMBL" id="AGA32949.1"/>
    </source>
</evidence>
<dbReference type="InterPro" id="IPR029033">
    <property type="entry name" value="His_PPase_superfam"/>
</dbReference>
<dbReference type="Gene3D" id="3.40.50.1240">
    <property type="entry name" value="Phosphoglycerate mutase-like"/>
    <property type="match status" value="1"/>
</dbReference>
<dbReference type="SUPFAM" id="SSF53254">
    <property type="entry name" value="Phosphoglycerate mutase-like"/>
    <property type="match status" value="1"/>
</dbReference>
<dbReference type="HOGENOM" id="CLU_084603_3_1_6"/>
<organism evidence="1 2">
    <name type="scientific">Thioalkalivibrio nitratireducens (strain DSM 14787 / UNIQEM 213 / ALEN2)</name>
    <dbReference type="NCBI Taxonomy" id="1255043"/>
    <lineage>
        <taxon>Bacteria</taxon>
        <taxon>Pseudomonadati</taxon>
        <taxon>Pseudomonadota</taxon>
        <taxon>Gammaproteobacteria</taxon>
        <taxon>Chromatiales</taxon>
        <taxon>Ectothiorhodospiraceae</taxon>
        <taxon>Thioalkalivibrio</taxon>
    </lineage>
</organism>
<dbReference type="eggNOG" id="COG2062">
    <property type="taxonomic scope" value="Bacteria"/>
</dbReference>
<keyword evidence="2" id="KW-1185">Reference proteome</keyword>
<reference evidence="1" key="1">
    <citation type="submission" date="2015-12" db="EMBL/GenBank/DDBJ databases">
        <authorList>
            <person name="Tikhonova T.V."/>
            <person name="Pavlov A.R."/>
            <person name="Beletsky A.V."/>
            <person name="Mardanov A.V."/>
            <person name="Sorokin D.Y."/>
            <person name="Ravin N.V."/>
            <person name="Popov V.O."/>
        </authorList>
    </citation>
    <scope>NUCLEOTIDE SEQUENCE</scope>
    <source>
        <strain evidence="1">DSM 14787</strain>
    </source>
</reference>
<dbReference type="AlphaFoldDB" id="L0DTM7"/>